<feature type="compositionally biased region" description="Polar residues" evidence="1">
    <location>
        <begin position="27"/>
        <end position="36"/>
    </location>
</feature>
<gene>
    <name evidence="3" type="ORF">CSW57_02510</name>
</gene>
<proteinExistence type="predicted"/>
<protein>
    <submittedName>
        <fullName evidence="3">Uncharacterized protein</fullName>
    </submittedName>
</protein>
<dbReference type="AlphaFoldDB" id="A0A2G3PQW9"/>
<feature type="transmembrane region" description="Helical" evidence="2">
    <location>
        <begin position="54"/>
        <end position="73"/>
    </location>
</feature>
<dbReference type="Pfam" id="PF09852">
    <property type="entry name" value="DUF2079"/>
    <property type="match status" value="1"/>
</dbReference>
<keyword evidence="2" id="KW-0472">Membrane</keyword>
<comment type="caution">
    <text evidence="3">The sequence shown here is derived from an EMBL/GenBank/DDBJ whole genome shotgun (WGS) entry which is preliminary data.</text>
</comment>
<sequence length="506" mass="54607">MDEVTEVRATRAATDVSPRQSDGPAPDSSTSTVGSGSARTRLTDVLIAVRTPPWILALATFAVLAAIYCLYSIQRHERFGSTGWDLGIFTQAVKAYGHFRAPVVPLEGTDVNLLGDHFQPWIAVIGPLYRLFPTPVTLLVVQGLLFALAAIPIVRLAATRLGMAVGVFTAIAYGLAWGIAQALAFDFHEIALAVPLLAFSLVAVVEERWRAALLYALPLVFCKEDLGVTVVVIAAVVALRFGRVSYRWAAGTAIWGAAWTLIAAKVIIPAMGSGDYTYESKFADSPAEGVRGFIIGVSQGDARASTAFLLLVITLFLAVRSPIILVAVPTLAWRFLSVNHLYWGFGFHYNATLMPIMIVAMLDALIRLRGRSMSQRTVVGFAAAAAAIAVVLAWAGPLDRLTERDFYSRGDQAQAVDEFGATIPDGQSVATTNNLAPHLVADHEVTLFPKQKRDRSTAQWIMVDTNISGLFPANKADTNKALEKIEDSGQYVRVAADDGVVLLRLR</sequence>
<dbReference type="Proteomes" id="UP000225108">
    <property type="component" value="Unassembled WGS sequence"/>
</dbReference>
<feature type="transmembrane region" description="Helical" evidence="2">
    <location>
        <begin position="347"/>
        <end position="366"/>
    </location>
</feature>
<organism evidence="3 4">
    <name type="scientific">Williamsia marianensis</name>
    <dbReference type="NCBI Taxonomy" id="85044"/>
    <lineage>
        <taxon>Bacteria</taxon>
        <taxon>Bacillati</taxon>
        <taxon>Actinomycetota</taxon>
        <taxon>Actinomycetes</taxon>
        <taxon>Mycobacteriales</taxon>
        <taxon>Nocardiaceae</taxon>
        <taxon>Williamsia</taxon>
    </lineage>
</organism>
<accession>A0A2G3PQW9</accession>
<feature type="transmembrane region" description="Helical" evidence="2">
    <location>
        <begin position="308"/>
        <end position="335"/>
    </location>
</feature>
<feature type="region of interest" description="Disordered" evidence="1">
    <location>
        <begin position="1"/>
        <end position="36"/>
    </location>
</feature>
<feature type="transmembrane region" description="Helical" evidence="2">
    <location>
        <begin position="185"/>
        <end position="205"/>
    </location>
</feature>
<feature type="transmembrane region" description="Helical" evidence="2">
    <location>
        <begin position="378"/>
        <end position="396"/>
    </location>
</feature>
<name>A0A2G3PQW9_WILMA</name>
<feature type="transmembrane region" description="Helical" evidence="2">
    <location>
        <begin position="248"/>
        <end position="268"/>
    </location>
</feature>
<reference evidence="3 4" key="1">
    <citation type="submission" date="2017-10" db="EMBL/GenBank/DDBJ databases">
        <title>The draft genome sequence of Williamsia sp. BULT 1.1 isolated from the semi-arid grassland soils from South Africa.</title>
        <authorList>
            <person name="Kabwe M.H."/>
            <person name="Govender N."/>
            <person name="Mutseka Lunga P."/>
            <person name="Vikram S."/>
            <person name="Makhalanyane T.P."/>
        </authorList>
    </citation>
    <scope>NUCLEOTIDE SEQUENCE [LARGE SCALE GENOMIC DNA]</scope>
    <source>
        <strain evidence="3 4">BULT 1.1</strain>
    </source>
</reference>
<dbReference type="EMBL" id="PEBD01000004">
    <property type="protein sequence ID" value="PHV68151.1"/>
    <property type="molecule type" value="Genomic_DNA"/>
</dbReference>
<evidence type="ECO:0000256" key="2">
    <source>
        <dbReference type="SAM" id="Phobius"/>
    </source>
</evidence>
<feature type="transmembrane region" description="Helical" evidence="2">
    <location>
        <begin position="136"/>
        <end position="154"/>
    </location>
</feature>
<evidence type="ECO:0000313" key="3">
    <source>
        <dbReference type="EMBL" id="PHV68151.1"/>
    </source>
</evidence>
<feature type="transmembrane region" description="Helical" evidence="2">
    <location>
        <begin position="161"/>
        <end position="179"/>
    </location>
</feature>
<dbReference type="RefSeq" id="WP_099381305.1">
    <property type="nucleotide sequence ID" value="NZ_PEBD01000004.1"/>
</dbReference>
<evidence type="ECO:0000256" key="1">
    <source>
        <dbReference type="SAM" id="MobiDB-lite"/>
    </source>
</evidence>
<dbReference type="InterPro" id="IPR018650">
    <property type="entry name" value="STSV1_Orf64"/>
</dbReference>
<keyword evidence="2" id="KW-0812">Transmembrane</keyword>
<keyword evidence="2" id="KW-1133">Transmembrane helix</keyword>
<evidence type="ECO:0000313" key="4">
    <source>
        <dbReference type="Proteomes" id="UP000225108"/>
    </source>
</evidence>